<dbReference type="GO" id="GO:0005576">
    <property type="term" value="C:extracellular region"/>
    <property type="evidence" value="ECO:0007669"/>
    <property type="project" value="InterPro"/>
</dbReference>
<dbReference type="EMBL" id="CAJPWZ010002320">
    <property type="protein sequence ID" value="CAG2235518.1"/>
    <property type="molecule type" value="Genomic_DNA"/>
</dbReference>
<proteinExistence type="predicted"/>
<comment type="caution">
    <text evidence="2">The sequence shown here is derived from an EMBL/GenBank/DDBJ whole genome shotgun (WGS) entry which is preliminary data.</text>
</comment>
<dbReference type="AlphaFoldDB" id="A0A8S3TWC2"/>
<keyword evidence="3" id="KW-1185">Reference proteome</keyword>
<dbReference type="InterPro" id="IPR036508">
    <property type="entry name" value="Chitin-bd_dom_sf"/>
</dbReference>
<dbReference type="Proteomes" id="UP000683360">
    <property type="component" value="Unassembled WGS sequence"/>
</dbReference>
<feature type="domain" description="Chitin-binding type-2" evidence="1">
    <location>
        <begin position="147"/>
        <end position="204"/>
    </location>
</feature>
<dbReference type="Gene3D" id="2.170.140.10">
    <property type="entry name" value="Chitin binding domain"/>
    <property type="match status" value="1"/>
</dbReference>
<dbReference type="SMART" id="SM00494">
    <property type="entry name" value="ChtBD2"/>
    <property type="match status" value="1"/>
</dbReference>
<sequence>MQVVSPLPTENRLYSHFPQVLRPAFLHECLYPELFSITTMSCRDHDEVKCGSRHETKINICDYLAVSYNCQGACKVCIYFTPDCVGFNDGIYRNKYVSPLRDIYFECRDERNIYGGPNPCPTNMAPHNGKYRDLYEIPTSYWGVGNTIDCTGRPNGNFKSERMGRCDIYYTCVNRNATLTHCADGKVFDSKSSFCQIPSNACNLCGSILNGC</sequence>
<reference evidence="2" key="1">
    <citation type="submission" date="2021-03" db="EMBL/GenBank/DDBJ databases">
        <authorList>
            <person name="Bekaert M."/>
        </authorList>
    </citation>
    <scope>NUCLEOTIDE SEQUENCE</scope>
</reference>
<dbReference type="PROSITE" id="PS50940">
    <property type="entry name" value="CHIT_BIND_II"/>
    <property type="match status" value="1"/>
</dbReference>
<accession>A0A8S3TWC2</accession>
<evidence type="ECO:0000313" key="3">
    <source>
        <dbReference type="Proteomes" id="UP000683360"/>
    </source>
</evidence>
<dbReference type="Pfam" id="PF01607">
    <property type="entry name" value="CBM_14"/>
    <property type="match status" value="1"/>
</dbReference>
<name>A0A8S3TWC2_MYTED</name>
<dbReference type="OrthoDB" id="6046084at2759"/>
<dbReference type="InterPro" id="IPR002557">
    <property type="entry name" value="Chitin-bd_dom"/>
</dbReference>
<evidence type="ECO:0000259" key="1">
    <source>
        <dbReference type="PROSITE" id="PS50940"/>
    </source>
</evidence>
<protein>
    <recommendedName>
        <fullName evidence="1">Chitin-binding type-2 domain-containing protein</fullName>
    </recommendedName>
</protein>
<gene>
    <name evidence="2" type="ORF">MEDL_48068</name>
</gene>
<organism evidence="2 3">
    <name type="scientific">Mytilus edulis</name>
    <name type="common">Blue mussel</name>
    <dbReference type="NCBI Taxonomy" id="6550"/>
    <lineage>
        <taxon>Eukaryota</taxon>
        <taxon>Metazoa</taxon>
        <taxon>Spiralia</taxon>
        <taxon>Lophotrochozoa</taxon>
        <taxon>Mollusca</taxon>
        <taxon>Bivalvia</taxon>
        <taxon>Autobranchia</taxon>
        <taxon>Pteriomorphia</taxon>
        <taxon>Mytilida</taxon>
        <taxon>Mytiloidea</taxon>
        <taxon>Mytilidae</taxon>
        <taxon>Mytilinae</taxon>
        <taxon>Mytilus</taxon>
    </lineage>
</organism>
<dbReference type="GO" id="GO:0008061">
    <property type="term" value="F:chitin binding"/>
    <property type="evidence" value="ECO:0007669"/>
    <property type="project" value="InterPro"/>
</dbReference>
<dbReference type="SUPFAM" id="SSF57625">
    <property type="entry name" value="Invertebrate chitin-binding proteins"/>
    <property type="match status" value="1"/>
</dbReference>
<evidence type="ECO:0000313" key="2">
    <source>
        <dbReference type="EMBL" id="CAG2235518.1"/>
    </source>
</evidence>